<dbReference type="Proteomes" id="UP000823388">
    <property type="component" value="Chromosome 5N"/>
</dbReference>
<dbReference type="EMBL" id="CM029046">
    <property type="protein sequence ID" value="KAG2588933.1"/>
    <property type="molecule type" value="Genomic_DNA"/>
</dbReference>
<reference evidence="2" key="1">
    <citation type="submission" date="2020-05" db="EMBL/GenBank/DDBJ databases">
        <title>WGS assembly of Panicum virgatum.</title>
        <authorList>
            <person name="Lovell J.T."/>
            <person name="Jenkins J."/>
            <person name="Shu S."/>
            <person name="Juenger T.E."/>
            <person name="Schmutz J."/>
        </authorList>
    </citation>
    <scope>NUCLEOTIDE SEQUENCE</scope>
    <source>
        <strain evidence="2">AP13</strain>
    </source>
</reference>
<feature type="compositionally biased region" description="Basic and acidic residues" evidence="1">
    <location>
        <begin position="35"/>
        <end position="52"/>
    </location>
</feature>
<keyword evidence="3" id="KW-1185">Reference proteome</keyword>
<name>A0A8T0RWN7_PANVG</name>
<dbReference type="AlphaFoldDB" id="A0A8T0RWN7"/>
<accession>A0A8T0RWN7</accession>
<evidence type="ECO:0000256" key="1">
    <source>
        <dbReference type="SAM" id="MobiDB-lite"/>
    </source>
</evidence>
<feature type="compositionally biased region" description="Basic and acidic residues" evidence="1">
    <location>
        <begin position="1"/>
        <end position="10"/>
    </location>
</feature>
<organism evidence="2 3">
    <name type="scientific">Panicum virgatum</name>
    <name type="common">Blackwell switchgrass</name>
    <dbReference type="NCBI Taxonomy" id="38727"/>
    <lineage>
        <taxon>Eukaryota</taxon>
        <taxon>Viridiplantae</taxon>
        <taxon>Streptophyta</taxon>
        <taxon>Embryophyta</taxon>
        <taxon>Tracheophyta</taxon>
        <taxon>Spermatophyta</taxon>
        <taxon>Magnoliopsida</taxon>
        <taxon>Liliopsida</taxon>
        <taxon>Poales</taxon>
        <taxon>Poaceae</taxon>
        <taxon>PACMAD clade</taxon>
        <taxon>Panicoideae</taxon>
        <taxon>Panicodae</taxon>
        <taxon>Paniceae</taxon>
        <taxon>Panicinae</taxon>
        <taxon>Panicum</taxon>
        <taxon>Panicum sect. Hiantes</taxon>
    </lineage>
</organism>
<comment type="caution">
    <text evidence="2">The sequence shown here is derived from an EMBL/GenBank/DDBJ whole genome shotgun (WGS) entry which is preliminary data.</text>
</comment>
<protein>
    <submittedName>
        <fullName evidence="2">Uncharacterized protein</fullName>
    </submittedName>
</protein>
<sequence>MELTGKERPTGSRAAPVAAGRRHTGTGGDGQGRLCGEEAAGRRRPDLARGGDEAASAEETGAVDEVGHRGRWRGGRPGAAEEDDAVEEGARAGEGPPGRTREGGLARRPCAVGRKGAGRPRSVEAGWRGRDRWRGGGGGGVGTAPAGKEEWRRRWKISAA</sequence>
<evidence type="ECO:0000313" key="3">
    <source>
        <dbReference type="Proteomes" id="UP000823388"/>
    </source>
</evidence>
<evidence type="ECO:0000313" key="2">
    <source>
        <dbReference type="EMBL" id="KAG2588933.1"/>
    </source>
</evidence>
<feature type="region of interest" description="Disordered" evidence="1">
    <location>
        <begin position="1"/>
        <end position="160"/>
    </location>
</feature>
<gene>
    <name evidence="2" type="ORF">PVAP13_5NG254381</name>
</gene>
<proteinExistence type="predicted"/>